<dbReference type="Proteomes" id="UP000316770">
    <property type="component" value="Chromosome"/>
</dbReference>
<dbReference type="Pfam" id="PF00899">
    <property type="entry name" value="ThiF"/>
    <property type="match status" value="1"/>
</dbReference>
<dbReference type="Gene3D" id="3.40.50.720">
    <property type="entry name" value="NAD(P)-binding Rossmann-like Domain"/>
    <property type="match status" value="1"/>
</dbReference>
<keyword evidence="3" id="KW-1185">Reference proteome</keyword>
<reference evidence="2 3" key="1">
    <citation type="submission" date="2019-02" db="EMBL/GenBank/DDBJ databases">
        <title>Deep-cultivation of Planctomycetes and their phenomic and genomic characterization uncovers novel biology.</title>
        <authorList>
            <person name="Wiegand S."/>
            <person name="Jogler M."/>
            <person name="Boedeker C."/>
            <person name="Pinto D."/>
            <person name="Vollmers J."/>
            <person name="Rivas-Marin E."/>
            <person name="Kohn T."/>
            <person name="Peeters S.H."/>
            <person name="Heuer A."/>
            <person name="Rast P."/>
            <person name="Oberbeckmann S."/>
            <person name="Bunk B."/>
            <person name="Jeske O."/>
            <person name="Meyerdierks A."/>
            <person name="Storesund J.E."/>
            <person name="Kallscheuer N."/>
            <person name="Luecker S."/>
            <person name="Lage O.M."/>
            <person name="Pohl T."/>
            <person name="Merkel B.J."/>
            <person name="Hornburger P."/>
            <person name="Mueller R.-W."/>
            <person name="Bruemmer F."/>
            <person name="Labrenz M."/>
            <person name="Spormann A.M."/>
            <person name="Op den Camp H."/>
            <person name="Overmann J."/>
            <person name="Amann R."/>
            <person name="Jetten M.S.M."/>
            <person name="Mascher T."/>
            <person name="Medema M.H."/>
            <person name="Devos D.P."/>
            <person name="Kaster A.-K."/>
            <person name="Ovreas L."/>
            <person name="Rohde M."/>
            <person name="Galperin M.Y."/>
            <person name="Jogler C."/>
        </authorList>
    </citation>
    <scope>NUCLEOTIDE SEQUENCE [LARGE SCALE GENOMIC DNA]</scope>
    <source>
        <strain evidence="2 3">Mal33</strain>
    </source>
</reference>
<evidence type="ECO:0000259" key="1">
    <source>
        <dbReference type="Pfam" id="PF00899"/>
    </source>
</evidence>
<dbReference type="GO" id="GO:0061503">
    <property type="term" value="F:tRNA threonylcarbamoyladenosine dehydratase"/>
    <property type="evidence" value="ECO:0007669"/>
    <property type="project" value="TreeGrafter"/>
</dbReference>
<dbReference type="EMBL" id="CP036318">
    <property type="protein sequence ID" value="QDV55356.1"/>
    <property type="molecule type" value="Genomic_DNA"/>
</dbReference>
<dbReference type="SUPFAM" id="SSF69572">
    <property type="entry name" value="Activating enzymes of the ubiquitin-like proteins"/>
    <property type="match status" value="1"/>
</dbReference>
<organism evidence="2 3">
    <name type="scientific">Rosistilla oblonga</name>
    <dbReference type="NCBI Taxonomy" id="2527990"/>
    <lineage>
        <taxon>Bacteria</taxon>
        <taxon>Pseudomonadati</taxon>
        <taxon>Planctomycetota</taxon>
        <taxon>Planctomycetia</taxon>
        <taxon>Pirellulales</taxon>
        <taxon>Pirellulaceae</taxon>
        <taxon>Rosistilla</taxon>
    </lineage>
</organism>
<dbReference type="AlphaFoldDB" id="A0A518IQJ3"/>
<dbReference type="GO" id="GO:0061504">
    <property type="term" value="P:cyclic threonylcarbamoyladenosine biosynthetic process"/>
    <property type="evidence" value="ECO:0007669"/>
    <property type="project" value="TreeGrafter"/>
</dbReference>
<dbReference type="InterPro" id="IPR035985">
    <property type="entry name" value="Ubiquitin-activating_enz"/>
</dbReference>
<sequence length="221" mass="24031">MSTIENRFERQSQLVPADRLADVTATVIGVGAIGRQVAMQLAYIGVPSIQLIDFDAVDLSNTTTQGYRKHEIGWAKPFACSQAISEIAPSIEVIRVEDRFRPRLEIGNAVFCCVDSITARTAIWKSVQGRSAFWADGRMLGEVLRVLAVTDGASSTHYDSTLFTASEAQQGTCTSRSTIYAASIAAGLTVHQLTRWLRGIPIDADTSVNLLSGEWSIHDTP</sequence>
<evidence type="ECO:0000313" key="2">
    <source>
        <dbReference type="EMBL" id="QDV55356.1"/>
    </source>
</evidence>
<accession>A0A518IQJ3</accession>
<feature type="domain" description="THIF-type NAD/FAD binding fold" evidence="1">
    <location>
        <begin position="18"/>
        <end position="201"/>
    </location>
</feature>
<proteinExistence type="predicted"/>
<dbReference type="InterPro" id="IPR045886">
    <property type="entry name" value="ThiF/MoeB/HesA"/>
</dbReference>
<name>A0A518IQJ3_9BACT</name>
<protein>
    <submittedName>
        <fullName evidence="2">Thiamine biosynthesis protein ThiF</fullName>
    </submittedName>
</protein>
<gene>
    <name evidence="2" type="ORF">Mal33_13270</name>
</gene>
<dbReference type="GO" id="GO:0008641">
    <property type="term" value="F:ubiquitin-like modifier activating enzyme activity"/>
    <property type="evidence" value="ECO:0007669"/>
    <property type="project" value="InterPro"/>
</dbReference>
<dbReference type="PANTHER" id="PTHR43267">
    <property type="entry name" value="TRNA THREONYLCARBAMOYLADENOSINE DEHYDRATASE"/>
    <property type="match status" value="1"/>
</dbReference>
<evidence type="ECO:0000313" key="3">
    <source>
        <dbReference type="Proteomes" id="UP000316770"/>
    </source>
</evidence>
<dbReference type="InterPro" id="IPR000594">
    <property type="entry name" value="ThiF_NAD_FAD-bd"/>
</dbReference>
<dbReference type="RefSeq" id="WP_145283175.1">
    <property type="nucleotide sequence ID" value="NZ_CP036318.1"/>
</dbReference>
<dbReference type="PANTHER" id="PTHR43267:SF3">
    <property type="entry name" value="THIF PROTEIN"/>
    <property type="match status" value="1"/>
</dbReference>